<evidence type="ECO:0000313" key="1">
    <source>
        <dbReference type="EMBL" id="GAG04787.1"/>
    </source>
</evidence>
<sequence>MDLVCLVKSEENKYMSKMNYKRKQSSSFVPRTTGLSESERQESIMARMGKASYYALKGRVRRANLGDLDEKRVLTDADMQQVREHRLRIKNKLERLAMIKEIAEANEFL</sequence>
<name>X0V023_9ZZZZ</name>
<reference evidence="1" key="1">
    <citation type="journal article" date="2014" name="Front. Microbiol.">
        <title>High frequency of phylogenetically diverse reductive dehalogenase-homologous genes in deep subseafloor sedimentary metagenomes.</title>
        <authorList>
            <person name="Kawai M."/>
            <person name="Futagami T."/>
            <person name="Toyoda A."/>
            <person name="Takaki Y."/>
            <person name="Nishi S."/>
            <person name="Hori S."/>
            <person name="Arai W."/>
            <person name="Tsubouchi T."/>
            <person name="Morono Y."/>
            <person name="Uchiyama I."/>
            <person name="Ito T."/>
            <person name="Fujiyama A."/>
            <person name="Inagaki F."/>
            <person name="Takami H."/>
        </authorList>
    </citation>
    <scope>NUCLEOTIDE SEQUENCE</scope>
    <source>
        <strain evidence="1">Expedition CK06-06</strain>
    </source>
</reference>
<accession>X0V023</accession>
<organism evidence="1">
    <name type="scientific">marine sediment metagenome</name>
    <dbReference type="NCBI Taxonomy" id="412755"/>
    <lineage>
        <taxon>unclassified sequences</taxon>
        <taxon>metagenomes</taxon>
        <taxon>ecological metagenomes</taxon>
    </lineage>
</organism>
<gene>
    <name evidence="1" type="ORF">S01H1_32641</name>
</gene>
<protein>
    <submittedName>
        <fullName evidence="1">Uncharacterized protein</fullName>
    </submittedName>
</protein>
<comment type="caution">
    <text evidence="1">The sequence shown here is derived from an EMBL/GenBank/DDBJ whole genome shotgun (WGS) entry which is preliminary data.</text>
</comment>
<dbReference type="EMBL" id="BARS01020222">
    <property type="protein sequence ID" value="GAG04787.1"/>
    <property type="molecule type" value="Genomic_DNA"/>
</dbReference>
<dbReference type="AlphaFoldDB" id="X0V023"/>
<proteinExistence type="predicted"/>